<protein>
    <submittedName>
        <fullName evidence="1">Uncharacterized protein</fullName>
    </submittedName>
</protein>
<reference evidence="1" key="1">
    <citation type="journal article" date="2015" name="Nature">
        <title>Complex archaea that bridge the gap between prokaryotes and eukaryotes.</title>
        <authorList>
            <person name="Spang A."/>
            <person name="Saw J.H."/>
            <person name="Jorgensen S.L."/>
            <person name="Zaremba-Niedzwiedzka K."/>
            <person name="Martijn J."/>
            <person name="Lind A.E."/>
            <person name="van Eijk R."/>
            <person name="Schleper C."/>
            <person name="Guy L."/>
            <person name="Ettema T.J."/>
        </authorList>
    </citation>
    <scope>NUCLEOTIDE SEQUENCE</scope>
</reference>
<gene>
    <name evidence="1" type="ORF">LCGC14_1622010</name>
</gene>
<sequence length="190" mass="20875">MPDTERLQRLAHREVDCPECGGAGVRVDASADLTAMNRLHDGVFTCTACEGSGKVLVFPEMVRVECKGHWVVVEDHRQSQYLPEAWQIAKLAPGTHLSPSMTSIPANVEAIQKHGDWCCSGLGTTPSNKPDIWMEAAASLGTPLLIRRDLAGWDVWYQDMEDIKGHDANLLAAVLIAIENVLERMSNERG</sequence>
<name>A0A0F9I5F0_9ZZZZ</name>
<comment type="caution">
    <text evidence="1">The sequence shown here is derived from an EMBL/GenBank/DDBJ whole genome shotgun (WGS) entry which is preliminary data.</text>
</comment>
<dbReference type="Gene3D" id="6.20.20.10">
    <property type="match status" value="1"/>
</dbReference>
<organism evidence="1">
    <name type="scientific">marine sediment metagenome</name>
    <dbReference type="NCBI Taxonomy" id="412755"/>
    <lineage>
        <taxon>unclassified sequences</taxon>
        <taxon>metagenomes</taxon>
        <taxon>ecological metagenomes</taxon>
    </lineage>
</organism>
<proteinExistence type="predicted"/>
<evidence type="ECO:0000313" key="1">
    <source>
        <dbReference type="EMBL" id="KKM22762.1"/>
    </source>
</evidence>
<accession>A0A0F9I5F0</accession>
<dbReference type="EMBL" id="LAZR01013264">
    <property type="protein sequence ID" value="KKM22762.1"/>
    <property type="molecule type" value="Genomic_DNA"/>
</dbReference>
<dbReference type="AlphaFoldDB" id="A0A0F9I5F0"/>